<gene>
    <name evidence="3" type="ORF">Theos_1516</name>
</gene>
<evidence type="ECO:0000313" key="4">
    <source>
        <dbReference type="Proteomes" id="UP000000211"/>
    </source>
</evidence>
<dbReference type="EMBL" id="CP003249">
    <property type="protein sequence ID" value="AFV76544.1"/>
    <property type="molecule type" value="Genomic_DNA"/>
</dbReference>
<accession>K7R6I4</accession>
<dbReference type="STRING" id="751945.Theos_1516"/>
<dbReference type="Proteomes" id="UP000000211">
    <property type="component" value="Chromosome"/>
</dbReference>
<evidence type="ECO:0000313" key="3">
    <source>
        <dbReference type="EMBL" id="AFV76544.1"/>
    </source>
</evidence>
<organism evidence="3 4">
    <name type="scientific">Thermus oshimai JL-2</name>
    <dbReference type="NCBI Taxonomy" id="751945"/>
    <lineage>
        <taxon>Bacteria</taxon>
        <taxon>Thermotogati</taxon>
        <taxon>Deinococcota</taxon>
        <taxon>Deinococci</taxon>
        <taxon>Thermales</taxon>
        <taxon>Thermaceae</taxon>
        <taxon>Thermus</taxon>
    </lineage>
</organism>
<dbReference type="PROSITE" id="PS51913">
    <property type="entry name" value="HTH_HARE"/>
    <property type="match status" value="1"/>
</dbReference>
<dbReference type="RefSeq" id="WP_016329725.1">
    <property type="nucleotide sequence ID" value="NC_019386.1"/>
</dbReference>
<dbReference type="GO" id="GO:0006355">
    <property type="term" value="P:regulation of DNA-templated transcription"/>
    <property type="evidence" value="ECO:0007669"/>
    <property type="project" value="InterPro"/>
</dbReference>
<keyword evidence="4" id="KW-1185">Reference proteome</keyword>
<name>K7R6I4_THEOS</name>
<dbReference type="PATRIC" id="fig|751945.3.peg.1498"/>
<feature type="domain" description="HTH HARE-type" evidence="2">
    <location>
        <begin position="1"/>
        <end position="71"/>
    </location>
</feature>
<keyword evidence="1" id="KW-0804">Transcription</keyword>
<dbReference type="eggNOG" id="ENOG5030GAN">
    <property type="taxonomic scope" value="Bacteria"/>
</dbReference>
<evidence type="ECO:0000256" key="1">
    <source>
        <dbReference type="ARBA" id="ARBA00023163"/>
    </source>
</evidence>
<reference evidence="3 4" key="1">
    <citation type="journal article" date="2013" name="Genome Announc.">
        <title>Whole Genome Sequencing of Thermus oshimai JL-2 and Thermus thermophilus JL-18, Incomplete Denitrifiers from the United States Great Basin.</title>
        <authorList>
            <person name="Murugapiran S.K."/>
            <person name="Huntemann M."/>
            <person name="Wei C.L."/>
            <person name="Han J."/>
            <person name="Detter J.C."/>
            <person name="Han C.S."/>
            <person name="Erkkila T.H."/>
            <person name="Teshima H."/>
            <person name="Chen A."/>
            <person name="Kyrpides N."/>
            <person name="Mavrommatis K."/>
            <person name="Markowitz V."/>
            <person name="Szeto E."/>
            <person name="Ivanova N."/>
            <person name="Pagani I."/>
            <person name="Lam J."/>
            <person name="McDonald A.I."/>
            <person name="Dodsworth J.A."/>
            <person name="Pati A."/>
            <person name="Goodwin L."/>
            <person name="Peters L."/>
            <person name="Pitluck S."/>
            <person name="Woyke T."/>
            <person name="Hedlund B.P."/>
        </authorList>
    </citation>
    <scope>NUCLEOTIDE SEQUENCE</scope>
    <source>
        <strain evidence="3 4">JL-2</strain>
    </source>
</reference>
<dbReference type="InterPro" id="IPR007759">
    <property type="entry name" value="Asxl_HARE-HTH"/>
</dbReference>
<evidence type="ECO:0000259" key="2">
    <source>
        <dbReference type="PROSITE" id="PS51913"/>
    </source>
</evidence>
<proteinExistence type="predicted"/>
<dbReference type="HOGENOM" id="CLU_2557211_0_0_0"/>
<dbReference type="OrthoDB" id="32898at2"/>
<dbReference type="KEGG" id="tos:Theos_1516"/>
<protein>
    <recommendedName>
        <fullName evidence="2">HTH HARE-type domain-containing protein</fullName>
    </recommendedName>
</protein>
<sequence length="78" mass="8941">MAFREWVVEILKEAGRPLHYREVGLKLKEKGHWREVQDPVKIARIRLSALARWHRSPVVALGKGVYALKEEADTSPAP</sequence>
<dbReference type="AlphaFoldDB" id="K7R6I4"/>